<feature type="transmembrane region" description="Helical" evidence="1">
    <location>
        <begin position="71"/>
        <end position="93"/>
    </location>
</feature>
<evidence type="ECO:0000313" key="2">
    <source>
        <dbReference type="EMBL" id="MBP1985943.1"/>
    </source>
</evidence>
<feature type="transmembrane region" description="Helical" evidence="1">
    <location>
        <begin position="37"/>
        <end position="59"/>
    </location>
</feature>
<dbReference type="RefSeq" id="WP_209489987.1">
    <property type="nucleotide sequence ID" value="NZ_JAGGLC010000001.1"/>
</dbReference>
<sequence>MINGFKEKMKDVLKRPSAAIMGGFALFGNGFGLLDPMFSTFAMIVELVGVTSGLWFPLISLTNSFASMLSWIPVSLAQNAFLVAGAIYAAYIVDGLIDKVKKKISER</sequence>
<evidence type="ECO:0000313" key="3">
    <source>
        <dbReference type="Proteomes" id="UP000823736"/>
    </source>
</evidence>
<proteinExistence type="predicted"/>
<evidence type="ECO:0000256" key="1">
    <source>
        <dbReference type="SAM" id="Phobius"/>
    </source>
</evidence>
<reference evidence="2" key="1">
    <citation type="submission" date="2021-03" db="EMBL/GenBank/DDBJ databases">
        <title>Genomic Encyclopedia of Type Strains, Phase IV (KMG-IV): sequencing the most valuable type-strain genomes for metagenomic binning, comparative biology and taxonomic classification.</title>
        <authorList>
            <person name="Goeker M."/>
        </authorList>
    </citation>
    <scope>NUCLEOTIDE SEQUENCE</scope>
    <source>
        <strain evidence="2">DSM 26232</strain>
    </source>
</reference>
<gene>
    <name evidence="2" type="ORF">J2753_000416</name>
</gene>
<dbReference type="EMBL" id="JAGGLC010000001">
    <property type="protein sequence ID" value="MBP1985943.1"/>
    <property type="molecule type" value="Genomic_DNA"/>
</dbReference>
<name>A0A8T4GV42_9EURY</name>
<organism evidence="2 3">
    <name type="scientific">Halolamina salifodinae</name>
    <dbReference type="NCBI Taxonomy" id="1202767"/>
    <lineage>
        <taxon>Archaea</taxon>
        <taxon>Methanobacteriati</taxon>
        <taxon>Methanobacteriota</taxon>
        <taxon>Stenosarchaea group</taxon>
        <taxon>Halobacteria</taxon>
        <taxon>Halobacteriales</taxon>
        <taxon>Haloferacaceae</taxon>
    </lineage>
</organism>
<dbReference type="Proteomes" id="UP000823736">
    <property type="component" value="Unassembled WGS sequence"/>
</dbReference>
<keyword evidence="3" id="KW-1185">Reference proteome</keyword>
<feature type="transmembrane region" description="Helical" evidence="1">
    <location>
        <begin position="12"/>
        <end position="31"/>
    </location>
</feature>
<keyword evidence="1" id="KW-0472">Membrane</keyword>
<comment type="caution">
    <text evidence="2">The sequence shown here is derived from an EMBL/GenBank/DDBJ whole genome shotgun (WGS) entry which is preliminary data.</text>
</comment>
<dbReference type="AlphaFoldDB" id="A0A8T4GV42"/>
<keyword evidence="1" id="KW-1133">Transmembrane helix</keyword>
<protein>
    <submittedName>
        <fullName evidence="2">Uncharacterized protein</fullName>
    </submittedName>
</protein>
<accession>A0A8T4GV42</accession>
<keyword evidence="1" id="KW-0812">Transmembrane</keyword>